<dbReference type="AlphaFoldDB" id="M5U6B6"/>
<keyword evidence="3" id="KW-1185">Reference proteome</keyword>
<dbReference type="PANTHER" id="PTHR43539">
    <property type="entry name" value="FLAVIN-BINDING MONOOXYGENASE-LIKE PROTEIN (AFU_ORTHOLOGUE AFUA_4G09220)"/>
    <property type="match status" value="1"/>
</dbReference>
<dbReference type="Proteomes" id="UP000011885">
    <property type="component" value="Unassembled WGS sequence"/>
</dbReference>
<organism evidence="2 3">
    <name type="scientific">Rhodopirellula sallentina SM41</name>
    <dbReference type="NCBI Taxonomy" id="1263870"/>
    <lineage>
        <taxon>Bacteria</taxon>
        <taxon>Pseudomonadati</taxon>
        <taxon>Planctomycetota</taxon>
        <taxon>Planctomycetia</taxon>
        <taxon>Pirellulales</taxon>
        <taxon>Pirellulaceae</taxon>
        <taxon>Rhodopirellula</taxon>
    </lineage>
</organism>
<dbReference type="PRINTS" id="PR00368">
    <property type="entry name" value="FADPNR"/>
</dbReference>
<dbReference type="GO" id="GO:0050660">
    <property type="term" value="F:flavin adenine dinucleotide binding"/>
    <property type="evidence" value="ECO:0007669"/>
    <property type="project" value="TreeGrafter"/>
</dbReference>
<evidence type="ECO:0000313" key="3">
    <source>
        <dbReference type="Proteomes" id="UP000011885"/>
    </source>
</evidence>
<keyword evidence="1" id="KW-0560">Oxidoreductase</keyword>
<proteinExistence type="predicted"/>
<dbReference type="Pfam" id="PF13738">
    <property type="entry name" value="Pyr_redox_3"/>
    <property type="match status" value="1"/>
</dbReference>
<dbReference type="GO" id="GO:0004497">
    <property type="term" value="F:monooxygenase activity"/>
    <property type="evidence" value="ECO:0007669"/>
    <property type="project" value="TreeGrafter"/>
</dbReference>
<dbReference type="InterPro" id="IPR050982">
    <property type="entry name" value="Auxin_biosynth/cation_transpt"/>
</dbReference>
<evidence type="ECO:0000313" key="2">
    <source>
        <dbReference type="EMBL" id="EMI56799.1"/>
    </source>
</evidence>
<dbReference type="SUPFAM" id="SSF51905">
    <property type="entry name" value="FAD/NAD(P)-binding domain"/>
    <property type="match status" value="1"/>
</dbReference>
<sequence>MATIAGGEETLPVAILGAGPVGLAAAANLCERGKKFVVLESGDRIAASMWQWRHVRLFTPWKYLIDPAGARLLAAAGNWNEPHADKVPYAKDFIEAFLDPVAALPGIGPNIRLNREVVSVSREGHDRMKDGHRNEAPFLITTRSPTGNERIRASAVIDATGTWRTPNPLGAGGVAADGESEAQEHICYGMPDILGHDRKRYEGKRVLVVGSGHSAIGNVLSLVELAKSGADTSVVWAIRRTNPQKLWGGGEADQIEERGELGLRVKRAVDLNEVTLMGGLSIAAVRRESAGLAIIDTEGETRTIVDEIIVSTGARPDLSMLRELRLEFDLATEASGKLGPLIDPNHHSCGSVPPHGEAELRQPERGFYLAGMKSYGRAPTFLLMTGYEQVRSIVAELCGDRAAAENVELVLPETGVCSTDLAAQEESNCCGG</sequence>
<dbReference type="EMBL" id="ANOH01000121">
    <property type="protein sequence ID" value="EMI56799.1"/>
    <property type="molecule type" value="Genomic_DNA"/>
</dbReference>
<protein>
    <submittedName>
        <fullName evidence="2">FAD dependent oxidoreductase</fullName>
    </submittedName>
</protein>
<dbReference type="InterPro" id="IPR036188">
    <property type="entry name" value="FAD/NAD-bd_sf"/>
</dbReference>
<dbReference type="Gene3D" id="3.50.50.60">
    <property type="entry name" value="FAD/NAD(P)-binding domain"/>
    <property type="match status" value="1"/>
</dbReference>
<dbReference type="PATRIC" id="fig|1263870.3.peg.1865"/>
<dbReference type="PRINTS" id="PR00411">
    <property type="entry name" value="PNDRDTASEI"/>
</dbReference>
<comment type="caution">
    <text evidence="2">The sequence shown here is derived from an EMBL/GenBank/DDBJ whole genome shotgun (WGS) entry which is preliminary data.</text>
</comment>
<dbReference type="PANTHER" id="PTHR43539:SF78">
    <property type="entry name" value="FLAVIN-CONTAINING MONOOXYGENASE"/>
    <property type="match status" value="1"/>
</dbReference>
<gene>
    <name evidence="2" type="ORF">RSSM_01742</name>
</gene>
<accession>M5U6B6</accession>
<evidence type="ECO:0000256" key="1">
    <source>
        <dbReference type="ARBA" id="ARBA00023002"/>
    </source>
</evidence>
<name>M5U6B6_9BACT</name>
<reference evidence="2 3" key="1">
    <citation type="journal article" date="2013" name="Mar. Genomics">
        <title>Expression of sulfatases in Rhodopirellula baltica and the diversity of sulfatases in the genus Rhodopirellula.</title>
        <authorList>
            <person name="Wegner C.E."/>
            <person name="Richter-Heitmann T."/>
            <person name="Klindworth A."/>
            <person name="Klockow C."/>
            <person name="Richter M."/>
            <person name="Achstetter T."/>
            <person name="Glockner F.O."/>
            <person name="Harder J."/>
        </authorList>
    </citation>
    <scope>NUCLEOTIDE SEQUENCE [LARGE SCALE GENOMIC DNA]</scope>
    <source>
        <strain evidence="2 3">SM41</strain>
    </source>
</reference>